<evidence type="ECO:0000256" key="1">
    <source>
        <dbReference type="ARBA" id="ARBA00003362"/>
    </source>
</evidence>
<organism evidence="6">
    <name type="scientific">Zea mays</name>
    <name type="common">Maize</name>
    <dbReference type="NCBI Taxonomy" id="4577"/>
    <lineage>
        <taxon>Eukaryota</taxon>
        <taxon>Viridiplantae</taxon>
        <taxon>Streptophyta</taxon>
        <taxon>Embryophyta</taxon>
        <taxon>Tracheophyta</taxon>
        <taxon>Spermatophyta</taxon>
        <taxon>Magnoliopsida</taxon>
        <taxon>Liliopsida</taxon>
        <taxon>Poales</taxon>
        <taxon>Poaceae</taxon>
        <taxon>PACMAD clade</taxon>
        <taxon>Panicoideae</taxon>
        <taxon>Andropogonodae</taxon>
        <taxon>Andropogoneae</taxon>
        <taxon>Tripsacinae</taxon>
        <taxon>Zea</taxon>
    </lineage>
</organism>
<dbReference type="InterPro" id="IPR038716">
    <property type="entry name" value="P1/P2_N_sf"/>
</dbReference>
<protein>
    <recommendedName>
        <fullName evidence="7">60S acidic ribosomal protein P2A</fullName>
    </recommendedName>
</protein>
<proteinExistence type="inferred from homology"/>
<dbReference type="InterPro" id="IPR044076">
    <property type="entry name" value="Ribosomal_P2"/>
</dbReference>
<evidence type="ECO:0000256" key="4">
    <source>
        <dbReference type="ARBA" id="ARBA00022980"/>
    </source>
</evidence>
<dbReference type="OMA" id="NSKSQVR"/>
<comment type="similarity">
    <text evidence="2">Belongs to the eukaryotic ribosomal protein P1/P2 family.</text>
</comment>
<dbReference type="STRING" id="4577.A0A1D6HWQ4"/>
<dbReference type="EMBL" id="CM007650">
    <property type="protein sequence ID" value="ONM52653.1"/>
    <property type="molecule type" value="Genomic_DNA"/>
</dbReference>
<accession>A0A1D6HWQ4</accession>
<name>A0A1D6HWQ4_MAIZE</name>
<dbReference type="GO" id="GO:0022625">
    <property type="term" value="C:cytosolic large ribosomal subunit"/>
    <property type="evidence" value="ECO:0007669"/>
    <property type="project" value="InterPro"/>
</dbReference>
<evidence type="ECO:0008006" key="7">
    <source>
        <dbReference type="Google" id="ProtNLM"/>
    </source>
</evidence>
<dbReference type="PANTHER" id="PTHR21141">
    <property type="entry name" value="60S ACIDIC RIBOSOMAL PROTEIN FAMILY MEMBER"/>
    <property type="match status" value="1"/>
</dbReference>
<gene>
    <name evidence="6" type="ORF">ZEAMMB73_Zm00001d019300</name>
</gene>
<dbReference type="GO" id="GO:0003735">
    <property type="term" value="F:structural constituent of ribosome"/>
    <property type="evidence" value="ECO:0007669"/>
    <property type="project" value="InterPro"/>
</dbReference>
<dbReference type="Gene3D" id="1.10.10.1410">
    <property type="match status" value="1"/>
</dbReference>
<sequence length="137" mass="14475">MPPFATAPQLCKLSQPTASEMKFVAAYLLESLGADAATEERVDALPAPAPALPTKNDVRRILISISAEVEQDRLDRLLALLEVKDIAELIATGREQLAYAPSGAAAGVIAAPAAAEAVEATKKEEDDDDVALFNLFD</sequence>
<keyword evidence="5" id="KW-0687">Ribonucleoprotein</keyword>
<keyword evidence="4" id="KW-0689">Ribosomal protein</keyword>
<dbReference type="eggNOG" id="KOG3449">
    <property type="taxonomic scope" value="Eukaryota"/>
</dbReference>
<evidence type="ECO:0000256" key="2">
    <source>
        <dbReference type="ARBA" id="ARBA00005436"/>
    </source>
</evidence>
<comment type="function">
    <text evidence="1">Plays an important role in the elongation step of protein synthesis.</text>
</comment>
<reference evidence="6" key="1">
    <citation type="submission" date="2015-12" db="EMBL/GenBank/DDBJ databases">
        <title>Update maize B73 reference genome by single molecule sequencing technologies.</title>
        <authorList>
            <consortium name="Maize Genome Sequencing Project"/>
            <person name="Ware D."/>
        </authorList>
    </citation>
    <scope>NUCLEOTIDE SEQUENCE [LARGE SCALE GENOMIC DNA]</scope>
    <source>
        <tissue evidence="6">Seedling</tissue>
    </source>
</reference>
<dbReference type="PANTHER" id="PTHR21141:SF38">
    <property type="entry name" value="OS08G0250300 PROTEIN"/>
    <property type="match status" value="1"/>
</dbReference>
<dbReference type="ExpressionAtlas" id="A0A1D6HWQ4">
    <property type="expression patterns" value="baseline"/>
</dbReference>
<dbReference type="PaxDb" id="4577-GRMZM2G360761_P01"/>
<evidence type="ECO:0000313" key="6">
    <source>
        <dbReference type="EMBL" id="ONM52653.1"/>
    </source>
</evidence>
<dbReference type="GO" id="GO:0002182">
    <property type="term" value="P:cytoplasmic translational elongation"/>
    <property type="evidence" value="ECO:0007669"/>
    <property type="project" value="InterPro"/>
</dbReference>
<dbReference type="OrthoDB" id="1227494at2759"/>
<evidence type="ECO:0000256" key="3">
    <source>
        <dbReference type="ARBA" id="ARBA00011266"/>
    </source>
</evidence>
<comment type="subunit">
    <text evidence="3">P1 and P2 exist as dimers at the large ribosomal subunit.</text>
</comment>
<evidence type="ECO:0000256" key="5">
    <source>
        <dbReference type="ARBA" id="ARBA00023274"/>
    </source>
</evidence>
<dbReference type="Pfam" id="PF00428">
    <property type="entry name" value="Ribosomal_60s"/>
    <property type="match status" value="1"/>
</dbReference>
<dbReference type="InParanoid" id="A0A1D6HWQ4"/>
<dbReference type="AlphaFoldDB" id="A0A1D6HWQ4"/>